<evidence type="ECO:0000313" key="2">
    <source>
        <dbReference type="Proteomes" id="UP001642483"/>
    </source>
</evidence>
<proteinExistence type="predicted"/>
<reference evidence="1 2" key="1">
    <citation type="submission" date="2024-02" db="EMBL/GenBank/DDBJ databases">
        <authorList>
            <person name="Daric V."/>
            <person name="Darras S."/>
        </authorList>
    </citation>
    <scope>NUCLEOTIDE SEQUENCE [LARGE SCALE GENOMIC DNA]</scope>
</reference>
<protein>
    <submittedName>
        <fullName evidence="1">Uncharacterized protein</fullName>
    </submittedName>
</protein>
<organism evidence="1 2">
    <name type="scientific">Clavelina lepadiformis</name>
    <name type="common">Light-bulb sea squirt</name>
    <name type="synonym">Ascidia lepadiformis</name>
    <dbReference type="NCBI Taxonomy" id="159417"/>
    <lineage>
        <taxon>Eukaryota</taxon>
        <taxon>Metazoa</taxon>
        <taxon>Chordata</taxon>
        <taxon>Tunicata</taxon>
        <taxon>Ascidiacea</taxon>
        <taxon>Aplousobranchia</taxon>
        <taxon>Clavelinidae</taxon>
        <taxon>Clavelina</taxon>
    </lineage>
</organism>
<keyword evidence="2" id="KW-1185">Reference proteome</keyword>
<name>A0ABP0G4G6_CLALP</name>
<comment type="caution">
    <text evidence="1">The sequence shown here is derived from an EMBL/GenBank/DDBJ whole genome shotgun (WGS) entry which is preliminary data.</text>
</comment>
<dbReference type="Proteomes" id="UP001642483">
    <property type="component" value="Unassembled WGS sequence"/>
</dbReference>
<sequence>MEQVDSSIQKVKGQASKLCDESEEKQFRIDTGSDVKAIGENEFESIPDVVVNQVKQMLITPSRINKKDTLTSVTVRVNYCFYHRVYYAWFTVENYNIQRPRKVLYSNTPPSYTFERDKSLLRRNRKDLQPIPSSPSNNIQ</sequence>
<evidence type="ECO:0000313" key="1">
    <source>
        <dbReference type="EMBL" id="CAK8686724.1"/>
    </source>
</evidence>
<accession>A0ABP0G4G6</accession>
<dbReference type="EMBL" id="CAWYQH010000103">
    <property type="protein sequence ID" value="CAK8686724.1"/>
    <property type="molecule type" value="Genomic_DNA"/>
</dbReference>
<gene>
    <name evidence="1" type="ORF">CVLEPA_LOCUS18648</name>
</gene>